<organism evidence="1 2">
    <name type="scientific">Acetivibrio ethanolgignens</name>
    <dbReference type="NCBI Taxonomy" id="290052"/>
    <lineage>
        <taxon>Bacteria</taxon>
        <taxon>Bacillati</taxon>
        <taxon>Bacillota</taxon>
        <taxon>Clostridia</taxon>
        <taxon>Eubacteriales</taxon>
        <taxon>Oscillospiraceae</taxon>
        <taxon>Acetivibrio</taxon>
    </lineage>
</organism>
<dbReference type="STRING" id="290052.ASU35_17770"/>
<gene>
    <name evidence="1" type="ORF">ASU35_17770</name>
</gene>
<proteinExistence type="predicted"/>
<dbReference type="EMBL" id="LNAM01000074">
    <property type="protein sequence ID" value="KSV59897.1"/>
    <property type="molecule type" value="Genomic_DNA"/>
</dbReference>
<dbReference type="Proteomes" id="UP000054874">
    <property type="component" value="Unassembled WGS sequence"/>
</dbReference>
<name>A0A0V8QII0_9FIRM</name>
<protein>
    <submittedName>
        <fullName evidence="1">Abortive phage infection protein</fullName>
    </submittedName>
</protein>
<accession>A0A0V8QII0</accession>
<sequence length="197" mass="23035">MTQTEQIRNLLADNDGMIRTSQVTDAGITKTVFYQYVKDNDMEQISHGVYATKDTWTDAMYLVHLRCKQAVFSHETALFLHDLTDREPMEYEITVKTGYNPSKLKEDGIKVYTVKKELHGEGIIMMQTPFGHLVPVYNTERTICDIIRNRNNTEMQTFQSALKQYAKRKDKNLRLLMQYASKFHVDKILKQYLEVLL</sequence>
<evidence type="ECO:0000313" key="1">
    <source>
        <dbReference type="EMBL" id="KSV59897.1"/>
    </source>
</evidence>
<comment type="caution">
    <text evidence="1">The sequence shown here is derived from an EMBL/GenBank/DDBJ whole genome shotgun (WGS) entry which is preliminary data.</text>
</comment>
<evidence type="ECO:0000313" key="2">
    <source>
        <dbReference type="Proteomes" id="UP000054874"/>
    </source>
</evidence>
<keyword evidence="2" id="KW-1185">Reference proteome</keyword>
<reference evidence="1 2" key="1">
    <citation type="submission" date="2015-11" db="EMBL/GenBank/DDBJ databases">
        <title>Butyribacter intestini gen. nov., sp. nov., a butyric acid-producing bacterium of the family Lachnospiraceae isolated from the human faeces.</title>
        <authorList>
            <person name="Zou Y."/>
            <person name="Xue W."/>
            <person name="Luo G."/>
            <person name="Lv M."/>
        </authorList>
    </citation>
    <scope>NUCLEOTIDE SEQUENCE [LARGE SCALE GENOMIC DNA]</scope>
    <source>
        <strain evidence="1 2">ACET-33324</strain>
    </source>
</reference>
<dbReference type="RefSeq" id="WP_058351874.1">
    <property type="nucleotide sequence ID" value="NZ_CABMMD010000074.1"/>
</dbReference>
<dbReference type="AlphaFoldDB" id="A0A0V8QII0"/>
<dbReference type="OrthoDB" id="9801429at2"/>